<protein>
    <submittedName>
        <fullName evidence="3">RGS domain-containing protein</fullName>
    </submittedName>
</protein>
<dbReference type="Gene3D" id="1.10.167.10">
    <property type="entry name" value="Regulator of G-protein Signalling 4, domain 2"/>
    <property type="match status" value="1"/>
</dbReference>
<dbReference type="AlphaFoldDB" id="A0A1X2H4Z7"/>
<accession>A0A1X2H4Z7</accession>
<gene>
    <name evidence="3" type="ORF">BCR43DRAFT_496957</name>
</gene>
<comment type="caution">
    <text evidence="3">The sequence shown here is derived from an EMBL/GenBank/DDBJ whole genome shotgun (WGS) entry which is preliminary data.</text>
</comment>
<dbReference type="STRING" id="13706.A0A1X2H4Z7"/>
<dbReference type="PROSITE" id="PS50132">
    <property type="entry name" value="RGS"/>
    <property type="match status" value="1"/>
</dbReference>
<dbReference type="OrthoDB" id="10266999at2759"/>
<dbReference type="PANTHER" id="PTHR10845:SF192">
    <property type="entry name" value="DOUBLE HIT, ISOFORM B"/>
    <property type="match status" value="1"/>
</dbReference>
<feature type="domain" description="RGS" evidence="2">
    <location>
        <begin position="26"/>
        <end position="112"/>
    </location>
</feature>
<dbReference type="PANTHER" id="PTHR10845">
    <property type="entry name" value="REGULATOR OF G PROTEIN SIGNALING"/>
    <property type="match status" value="1"/>
</dbReference>
<dbReference type="InterPro" id="IPR036305">
    <property type="entry name" value="RGS_sf"/>
</dbReference>
<dbReference type="Pfam" id="PF00615">
    <property type="entry name" value="RGS"/>
    <property type="match status" value="1"/>
</dbReference>
<feature type="region of interest" description="Disordered" evidence="1">
    <location>
        <begin position="168"/>
        <end position="202"/>
    </location>
</feature>
<keyword evidence="4" id="KW-1185">Reference proteome</keyword>
<proteinExistence type="predicted"/>
<dbReference type="InterPro" id="IPR044926">
    <property type="entry name" value="RGS_subdomain_2"/>
</dbReference>
<dbReference type="EMBL" id="MCGN01000009">
    <property type="protein sequence ID" value="ORY93451.1"/>
    <property type="molecule type" value="Genomic_DNA"/>
</dbReference>
<name>A0A1X2H4Z7_SYNRA</name>
<organism evidence="3 4">
    <name type="scientific">Syncephalastrum racemosum</name>
    <name type="common">Filamentous fungus</name>
    <dbReference type="NCBI Taxonomy" id="13706"/>
    <lineage>
        <taxon>Eukaryota</taxon>
        <taxon>Fungi</taxon>
        <taxon>Fungi incertae sedis</taxon>
        <taxon>Mucoromycota</taxon>
        <taxon>Mucoromycotina</taxon>
        <taxon>Mucoromycetes</taxon>
        <taxon>Mucorales</taxon>
        <taxon>Syncephalastraceae</taxon>
        <taxon>Syncephalastrum</taxon>
    </lineage>
</organism>
<dbReference type="InterPro" id="IPR016137">
    <property type="entry name" value="RGS"/>
</dbReference>
<dbReference type="SMART" id="SM00315">
    <property type="entry name" value="RGS"/>
    <property type="match status" value="1"/>
</dbReference>
<evidence type="ECO:0000259" key="2">
    <source>
        <dbReference type="PROSITE" id="PS50132"/>
    </source>
</evidence>
<evidence type="ECO:0000313" key="3">
    <source>
        <dbReference type="EMBL" id="ORY93451.1"/>
    </source>
</evidence>
<evidence type="ECO:0000256" key="1">
    <source>
        <dbReference type="SAM" id="MobiDB-lite"/>
    </source>
</evidence>
<reference evidence="3 4" key="1">
    <citation type="submission" date="2016-07" db="EMBL/GenBank/DDBJ databases">
        <title>Pervasive Adenine N6-methylation of Active Genes in Fungi.</title>
        <authorList>
            <consortium name="DOE Joint Genome Institute"/>
            <person name="Mondo S.J."/>
            <person name="Dannebaum R.O."/>
            <person name="Kuo R.C."/>
            <person name="Labutti K."/>
            <person name="Haridas S."/>
            <person name="Kuo A."/>
            <person name="Salamov A."/>
            <person name="Ahrendt S.R."/>
            <person name="Lipzen A."/>
            <person name="Sullivan W."/>
            <person name="Andreopoulos W.B."/>
            <person name="Clum A."/>
            <person name="Lindquist E."/>
            <person name="Daum C."/>
            <person name="Ramamoorthy G.K."/>
            <person name="Gryganskyi A."/>
            <person name="Culley D."/>
            <person name="Magnuson J.K."/>
            <person name="James T.Y."/>
            <person name="O'Malley M.A."/>
            <person name="Stajich J.E."/>
            <person name="Spatafora J.W."/>
            <person name="Visel A."/>
            <person name="Grigoriev I.V."/>
        </authorList>
    </citation>
    <scope>NUCLEOTIDE SEQUENCE [LARGE SCALE GENOMIC DNA]</scope>
    <source>
        <strain evidence="3 4">NRRL 2496</strain>
    </source>
</reference>
<dbReference type="InParanoid" id="A0A1X2H4Z7"/>
<evidence type="ECO:0000313" key="4">
    <source>
        <dbReference type="Proteomes" id="UP000242180"/>
    </source>
</evidence>
<sequence length="202" mass="23068">MACARTSPPLTLEAVLGYKSRWFDDFARYLQQSFCAENLAFWLAVQRYRHTDEDECMAIVMNHIQPNSPQEINIPCEMRQDILSQVRQGAYQPAIFAAAADSVLELMRANSFIPWSQQLNDDPHDYYKATTAASLPASYSFPENLSDMRKTSFLGRVKRSLAKKPSNYALQHYASAPNSPRSSEDDSLRWTPPWRKKSPHSS</sequence>
<dbReference type="SUPFAM" id="SSF48097">
    <property type="entry name" value="Regulator of G-protein signaling, RGS"/>
    <property type="match status" value="1"/>
</dbReference>
<dbReference type="Proteomes" id="UP000242180">
    <property type="component" value="Unassembled WGS sequence"/>
</dbReference>
<dbReference type="CDD" id="cd07440">
    <property type="entry name" value="RGS"/>
    <property type="match status" value="1"/>
</dbReference>